<name>A0A7L1BXP2_9PASS</name>
<evidence type="ECO:0000256" key="1">
    <source>
        <dbReference type="ARBA" id="ARBA00022553"/>
    </source>
</evidence>
<accession>A0A7L1BXP2</accession>
<dbReference type="Gene3D" id="1.10.418.10">
    <property type="entry name" value="Calponin-like domain"/>
    <property type="match status" value="1"/>
</dbReference>
<dbReference type="Pfam" id="PF00307">
    <property type="entry name" value="CH"/>
    <property type="match status" value="1"/>
</dbReference>
<dbReference type="SUPFAM" id="SSF47576">
    <property type="entry name" value="Calponin-homology domain, CH-domain"/>
    <property type="match status" value="1"/>
</dbReference>
<feature type="compositionally biased region" description="Polar residues" evidence="5">
    <location>
        <begin position="213"/>
        <end position="237"/>
    </location>
</feature>
<reference evidence="7 8" key="1">
    <citation type="submission" date="2019-09" db="EMBL/GenBank/DDBJ databases">
        <title>Bird 10,000 Genomes (B10K) Project - Family phase.</title>
        <authorList>
            <person name="Zhang G."/>
        </authorList>
    </citation>
    <scope>NUCLEOTIDE SEQUENCE [LARGE SCALE GENOMIC DNA]</scope>
    <source>
        <strain evidence="7">B10K-DU-002-01</strain>
        <tissue evidence="7">Muscle</tissue>
    </source>
</reference>
<keyword evidence="2 4" id="KW-0175">Coiled coil</keyword>
<comment type="similarity">
    <text evidence="3">Belongs to the smoothelin family.</text>
</comment>
<dbReference type="InterPro" id="IPR001715">
    <property type="entry name" value="CH_dom"/>
</dbReference>
<dbReference type="Proteomes" id="UP000534634">
    <property type="component" value="Unassembled WGS sequence"/>
</dbReference>
<feature type="non-terminal residue" evidence="7">
    <location>
        <position position="1"/>
    </location>
</feature>
<sequence length="467" mass="51470">MAGEIEDLNSREAQTVCDGLGRYEDTLRGAVRDIHVDIQLFKQGVGRQVEEVLRLASPLAHAVSELQQENLRLRVQLERLSRQVEALGRSAGLPQDWVNEVAVGPGSPGQGSADGTFSSHAKLAVAGRSQSVDLDDHQKPEFRRVFSSSIIENGHRSSSSGQAKVTHELTCFQMSESSSPEAHAPAVTLQMPHLPVTAVTRTSEKFSGENIRPTGTTNTSSCLLGQGKSTNTAGVKSSNQPVSVLMHLFCFYIENATSVTKSVSTVNYGLRSGAKTGESAIDSYCDVTSSSHSPPPTVHRQVERRRELVRSQTLPRTSGTQARKALFEKLERDDGKGKGESRAKLKRSLSFGVASASSIKQILLDWCRSKTIGYKHIDLQNFSSSWNDGMAFCALVHSFFPEAFDYNKLDPANRKQNFELAFTTAEKMAHCDRLIEVEDMMVMGHKPDPMCVFTYVQSLYSHLRRFE</sequence>
<dbReference type="EMBL" id="VXBB01004107">
    <property type="protein sequence ID" value="NXM54123.1"/>
    <property type="molecule type" value="Genomic_DNA"/>
</dbReference>
<evidence type="ECO:0000313" key="8">
    <source>
        <dbReference type="Proteomes" id="UP000534634"/>
    </source>
</evidence>
<dbReference type="InterPro" id="IPR036872">
    <property type="entry name" value="CH_dom_sf"/>
</dbReference>
<evidence type="ECO:0000256" key="3">
    <source>
        <dbReference type="ARBA" id="ARBA00061655"/>
    </source>
</evidence>
<dbReference type="SMART" id="SM00033">
    <property type="entry name" value="CH"/>
    <property type="match status" value="1"/>
</dbReference>
<dbReference type="FunFam" id="1.10.418.10:FF:000009">
    <property type="entry name" value="smoothelin isoform X2"/>
    <property type="match status" value="1"/>
</dbReference>
<dbReference type="PROSITE" id="PS50021">
    <property type="entry name" value="CH"/>
    <property type="match status" value="1"/>
</dbReference>
<evidence type="ECO:0000256" key="5">
    <source>
        <dbReference type="SAM" id="MobiDB-lite"/>
    </source>
</evidence>
<feature type="region of interest" description="Disordered" evidence="5">
    <location>
        <begin position="202"/>
        <end position="237"/>
    </location>
</feature>
<dbReference type="CDD" id="cd21261">
    <property type="entry name" value="CH_SMTNL2"/>
    <property type="match status" value="1"/>
</dbReference>
<evidence type="ECO:0000256" key="4">
    <source>
        <dbReference type="SAM" id="Coils"/>
    </source>
</evidence>
<evidence type="ECO:0000259" key="6">
    <source>
        <dbReference type="PROSITE" id="PS50021"/>
    </source>
</evidence>
<dbReference type="AlphaFoldDB" id="A0A7L1BXP2"/>
<dbReference type="PANTHER" id="PTHR23167">
    <property type="entry name" value="CALPONIN HOMOLOGY DOMAIN-CONTAINING PROTEIN DDB_G0272472-RELATED"/>
    <property type="match status" value="1"/>
</dbReference>
<gene>
    <name evidence="7" type="primary">Smtnl2</name>
    <name evidence="7" type="ORF">ILLCLE_R00918</name>
</gene>
<organism evidence="7 8">
    <name type="scientific">Illadopsis cleaveri</name>
    <name type="common">blackcap illadopsis</name>
    <dbReference type="NCBI Taxonomy" id="201329"/>
    <lineage>
        <taxon>Eukaryota</taxon>
        <taxon>Metazoa</taxon>
        <taxon>Chordata</taxon>
        <taxon>Craniata</taxon>
        <taxon>Vertebrata</taxon>
        <taxon>Euteleostomi</taxon>
        <taxon>Archelosauria</taxon>
        <taxon>Archosauria</taxon>
        <taxon>Dinosauria</taxon>
        <taxon>Saurischia</taxon>
        <taxon>Theropoda</taxon>
        <taxon>Coelurosauria</taxon>
        <taxon>Aves</taxon>
        <taxon>Neognathae</taxon>
        <taxon>Neoaves</taxon>
        <taxon>Telluraves</taxon>
        <taxon>Australaves</taxon>
        <taxon>Passeriformes</taxon>
        <taxon>Sylvioidea</taxon>
        <taxon>Timaliidae</taxon>
        <taxon>Illadopsis</taxon>
    </lineage>
</organism>
<feature type="coiled-coil region" evidence="4">
    <location>
        <begin position="63"/>
        <end position="90"/>
    </location>
</feature>
<keyword evidence="1" id="KW-0597">Phosphoprotein</keyword>
<feature type="domain" description="Calponin-homology (CH)" evidence="6">
    <location>
        <begin position="357"/>
        <end position="464"/>
    </location>
</feature>
<comment type="caution">
    <text evidence="7">The sequence shown here is derived from an EMBL/GenBank/DDBJ whole genome shotgun (WGS) entry which is preliminary data.</text>
</comment>
<dbReference type="PANTHER" id="PTHR23167:SF37">
    <property type="entry name" value="SMOOTHELIN-LIKE PROTEIN 2"/>
    <property type="match status" value="1"/>
</dbReference>
<proteinExistence type="inferred from homology"/>
<dbReference type="InterPro" id="IPR050540">
    <property type="entry name" value="F-actin_Monoox_Mical"/>
</dbReference>
<protein>
    <submittedName>
        <fullName evidence="7">SMTL2 protein</fullName>
    </submittedName>
</protein>
<evidence type="ECO:0000256" key="2">
    <source>
        <dbReference type="ARBA" id="ARBA00023054"/>
    </source>
</evidence>
<feature type="non-terminal residue" evidence="7">
    <location>
        <position position="467"/>
    </location>
</feature>
<evidence type="ECO:0000313" key="7">
    <source>
        <dbReference type="EMBL" id="NXM54123.1"/>
    </source>
</evidence>
<keyword evidence="8" id="KW-1185">Reference proteome</keyword>